<proteinExistence type="predicted"/>
<evidence type="ECO:0000313" key="3">
    <source>
        <dbReference type="Proteomes" id="UP001546774"/>
    </source>
</evidence>
<organism evidence="2 3">
    <name type="scientific">Lachnospira intestinalis</name>
    <dbReference type="NCBI Taxonomy" id="3133158"/>
    <lineage>
        <taxon>Bacteria</taxon>
        <taxon>Bacillati</taxon>
        <taxon>Bacillota</taxon>
        <taxon>Clostridia</taxon>
        <taxon>Lachnospirales</taxon>
        <taxon>Lachnospiraceae</taxon>
        <taxon>Lachnospira</taxon>
    </lineage>
</organism>
<accession>A0ABV1H241</accession>
<feature type="domain" description="YgjP-like metallopeptidase" evidence="1">
    <location>
        <begin position="82"/>
        <end position="186"/>
    </location>
</feature>
<keyword evidence="3" id="KW-1185">Reference proteome</keyword>
<dbReference type="Proteomes" id="UP001546774">
    <property type="component" value="Unassembled WGS sequence"/>
</dbReference>
<dbReference type="Gene3D" id="3.30.2010.10">
    <property type="entry name" value="Metalloproteases ('zincins'), catalytic domain"/>
    <property type="match status" value="1"/>
</dbReference>
<evidence type="ECO:0000259" key="1">
    <source>
        <dbReference type="Pfam" id="PF01863"/>
    </source>
</evidence>
<comment type="caution">
    <text evidence="2">The sequence shown here is derived from an EMBL/GenBank/DDBJ whole genome shotgun (WGS) entry which is preliminary data.</text>
</comment>
<keyword evidence="2" id="KW-0378">Hydrolase</keyword>
<dbReference type="EC" id="3.4.-.-" evidence="2"/>
<sequence length="189" mass="22426">MTTTHYIPDTTPPISYTIIHSARRTLGLEVRNGKVTVRVPDRLPEREAERFVAKHTDWIIKKLSEDKQRQQQKSAYRIPAPQELTQNQIEQMKLEFDTKTKKYAGQMGVTYGRITIRNQQTRWGSCSSKGNLNFNYRLFFLPEELRDYVIVHELAHRRQMNHSKLFWAEVEKVLPDYKVRRQALKRIVI</sequence>
<keyword evidence="2" id="KW-0645">Protease</keyword>
<protein>
    <submittedName>
        <fullName evidence="2">SprT family zinc-dependent metalloprotease</fullName>
        <ecNumber evidence="2">3.4.-.-</ecNumber>
    </submittedName>
</protein>
<dbReference type="InterPro" id="IPR053136">
    <property type="entry name" value="UTP_pyrophosphatase-like"/>
</dbReference>
<keyword evidence="2" id="KW-0482">Metalloprotease</keyword>
<feature type="domain" description="YgjP-like metallopeptidase" evidence="1">
    <location>
        <begin position="24"/>
        <end position="73"/>
    </location>
</feature>
<dbReference type="Pfam" id="PF01863">
    <property type="entry name" value="YgjP-like"/>
    <property type="match status" value="2"/>
</dbReference>
<dbReference type="PANTHER" id="PTHR30399:SF1">
    <property type="entry name" value="UTP PYROPHOSPHATASE"/>
    <property type="match status" value="1"/>
</dbReference>
<dbReference type="CDD" id="cd07344">
    <property type="entry name" value="M48_yhfN_like"/>
    <property type="match status" value="1"/>
</dbReference>
<evidence type="ECO:0000313" key="2">
    <source>
        <dbReference type="EMBL" id="MEQ2553752.1"/>
    </source>
</evidence>
<reference evidence="2" key="1">
    <citation type="submission" date="2024-03" db="EMBL/GenBank/DDBJ databases">
        <title>Human intestinal bacterial collection.</title>
        <authorList>
            <person name="Pauvert C."/>
            <person name="Hitch T.C.A."/>
            <person name="Clavel T."/>
        </authorList>
    </citation>
    <scope>NUCLEOTIDE SEQUENCE [LARGE SCALE GENOMIC DNA]</scope>
    <source>
        <strain evidence="2">CLA-AA-H89B</strain>
    </source>
</reference>
<dbReference type="EMBL" id="JBBMFS010000001">
    <property type="protein sequence ID" value="MEQ2553752.1"/>
    <property type="molecule type" value="Genomic_DNA"/>
</dbReference>
<dbReference type="InterPro" id="IPR002725">
    <property type="entry name" value="YgjP-like_metallopeptidase"/>
</dbReference>
<dbReference type="GO" id="GO:0008237">
    <property type="term" value="F:metallopeptidase activity"/>
    <property type="evidence" value="ECO:0007669"/>
    <property type="project" value="UniProtKB-KW"/>
</dbReference>
<gene>
    <name evidence="2" type="ORF">WMO37_01810</name>
</gene>
<dbReference type="PANTHER" id="PTHR30399">
    <property type="entry name" value="UNCHARACTERIZED PROTEIN YGJP"/>
    <property type="match status" value="1"/>
</dbReference>
<name>A0ABV1H241_9FIRM</name>